<evidence type="ECO:0000313" key="3">
    <source>
        <dbReference type="Proteomes" id="UP000257109"/>
    </source>
</evidence>
<dbReference type="EMBL" id="QJKJ01006730">
    <property type="protein sequence ID" value="RDX85678.1"/>
    <property type="molecule type" value="Genomic_DNA"/>
</dbReference>
<organism evidence="2 3">
    <name type="scientific">Mucuna pruriens</name>
    <name type="common">Velvet bean</name>
    <name type="synonym">Dolichos pruriens</name>
    <dbReference type="NCBI Taxonomy" id="157652"/>
    <lineage>
        <taxon>Eukaryota</taxon>
        <taxon>Viridiplantae</taxon>
        <taxon>Streptophyta</taxon>
        <taxon>Embryophyta</taxon>
        <taxon>Tracheophyta</taxon>
        <taxon>Spermatophyta</taxon>
        <taxon>Magnoliopsida</taxon>
        <taxon>eudicotyledons</taxon>
        <taxon>Gunneridae</taxon>
        <taxon>Pentapetalae</taxon>
        <taxon>rosids</taxon>
        <taxon>fabids</taxon>
        <taxon>Fabales</taxon>
        <taxon>Fabaceae</taxon>
        <taxon>Papilionoideae</taxon>
        <taxon>50 kb inversion clade</taxon>
        <taxon>NPAAA clade</taxon>
        <taxon>indigoferoid/millettioid clade</taxon>
        <taxon>Phaseoleae</taxon>
        <taxon>Mucuna</taxon>
    </lineage>
</organism>
<accession>A0A371G544</accession>
<evidence type="ECO:0000256" key="1">
    <source>
        <dbReference type="SAM" id="MobiDB-lite"/>
    </source>
</evidence>
<dbReference type="Proteomes" id="UP000257109">
    <property type="component" value="Unassembled WGS sequence"/>
</dbReference>
<evidence type="ECO:0000313" key="2">
    <source>
        <dbReference type="EMBL" id="RDX85678.1"/>
    </source>
</evidence>
<reference evidence="2" key="1">
    <citation type="submission" date="2018-05" db="EMBL/GenBank/DDBJ databases">
        <title>Draft genome of Mucuna pruriens seed.</title>
        <authorList>
            <person name="Nnadi N.E."/>
            <person name="Vos R."/>
            <person name="Hasami M.H."/>
            <person name="Devisetty U.K."/>
            <person name="Aguiy J.C."/>
        </authorList>
    </citation>
    <scope>NUCLEOTIDE SEQUENCE [LARGE SCALE GENOMIC DNA]</scope>
    <source>
        <strain evidence="2">JCA_2017</strain>
    </source>
</reference>
<comment type="caution">
    <text evidence="2">The sequence shown here is derived from an EMBL/GenBank/DDBJ whole genome shotgun (WGS) entry which is preliminary data.</text>
</comment>
<gene>
    <name evidence="2" type="ORF">CR513_33102</name>
</gene>
<protein>
    <submittedName>
        <fullName evidence="2">Uncharacterized protein</fullName>
    </submittedName>
</protein>
<dbReference type="AlphaFoldDB" id="A0A371G544"/>
<name>A0A371G544_MUCPR</name>
<feature type="non-terminal residue" evidence="2">
    <location>
        <position position="1"/>
    </location>
</feature>
<proteinExistence type="predicted"/>
<sequence length="172" mass="19165">MNNNISALGVKHSCPRIFCVNLSTVALAYNVLVLQAPHKKTLAKHIEVVHVPAADQRANILTKTLQLAFAFLTCASTLLDFEIPFNKLFNKQLDFKFLSIPRVCLPRIVCFTHKGYKCLSPAGQTFISKDVIFNEHRFQYSVLFPSHDQPSPTSTTLPTLSVLPSPITSPNE</sequence>
<keyword evidence="3" id="KW-1185">Reference proteome</keyword>
<feature type="region of interest" description="Disordered" evidence="1">
    <location>
        <begin position="151"/>
        <end position="172"/>
    </location>
</feature>